<dbReference type="EMBL" id="FMTP01000005">
    <property type="protein sequence ID" value="SCW86219.1"/>
    <property type="molecule type" value="Genomic_DNA"/>
</dbReference>
<proteinExistence type="predicted"/>
<dbReference type="Proteomes" id="UP000198889">
    <property type="component" value="Unassembled WGS sequence"/>
</dbReference>
<feature type="chain" id="PRO_5011483014" evidence="1">
    <location>
        <begin position="25"/>
        <end position="164"/>
    </location>
</feature>
<organism evidence="2 3">
    <name type="scientific">Ancylobacter rudongensis</name>
    <dbReference type="NCBI Taxonomy" id="177413"/>
    <lineage>
        <taxon>Bacteria</taxon>
        <taxon>Pseudomonadati</taxon>
        <taxon>Pseudomonadota</taxon>
        <taxon>Alphaproteobacteria</taxon>
        <taxon>Hyphomicrobiales</taxon>
        <taxon>Xanthobacteraceae</taxon>
        <taxon>Ancylobacter</taxon>
    </lineage>
</organism>
<evidence type="ECO:0000313" key="3">
    <source>
        <dbReference type="Proteomes" id="UP000198889"/>
    </source>
</evidence>
<keyword evidence="1" id="KW-0732">Signal</keyword>
<feature type="signal peptide" evidence="1">
    <location>
        <begin position="1"/>
        <end position="24"/>
    </location>
</feature>
<dbReference type="STRING" id="177413.SAMN05660859_3272"/>
<dbReference type="InterPro" id="IPR010466">
    <property type="entry name" value="DUF1058"/>
</dbReference>
<name>A0A1G4U073_9HYPH</name>
<evidence type="ECO:0000313" key="2">
    <source>
        <dbReference type="EMBL" id="SCW86219.1"/>
    </source>
</evidence>
<dbReference type="AlphaFoldDB" id="A0A1G4U073"/>
<dbReference type="RefSeq" id="WP_091441698.1">
    <property type="nucleotide sequence ID" value="NZ_FMTP01000005.1"/>
</dbReference>
<sequence length="164" mass="18193">MRKGVAKALFVLAALFLSQAPAFAERALPYFATLRNAVTNVRVGPGVAYRVSWVFHQRGWPVEVVNRYGNWRRIRDNTGDVGWVHSALLTVRRAAAIRTRDNQNVALRAAPEAEAAIRAYLAANVLVRPTSCAGGWCAVEVTGHDLDGFVQQTRLWGVYPDENF</sequence>
<accession>A0A1G4U073</accession>
<gene>
    <name evidence="2" type="ORF">SAMN05660859_3272</name>
</gene>
<protein>
    <submittedName>
        <fullName evidence="2">SH3-like domain-containing protein</fullName>
    </submittedName>
</protein>
<evidence type="ECO:0000256" key="1">
    <source>
        <dbReference type="SAM" id="SignalP"/>
    </source>
</evidence>
<dbReference type="Gene3D" id="2.30.30.40">
    <property type="entry name" value="SH3 Domains"/>
    <property type="match status" value="1"/>
</dbReference>
<dbReference type="Pfam" id="PF06347">
    <property type="entry name" value="SH3_4"/>
    <property type="match status" value="2"/>
</dbReference>
<keyword evidence="3" id="KW-1185">Reference proteome</keyword>
<reference evidence="3" key="1">
    <citation type="submission" date="2016-10" db="EMBL/GenBank/DDBJ databases">
        <authorList>
            <person name="Varghese N."/>
            <person name="Submissions S."/>
        </authorList>
    </citation>
    <scope>NUCLEOTIDE SEQUENCE [LARGE SCALE GENOMIC DNA]</scope>
    <source>
        <strain evidence="3">CGMCC 1.1761</strain>
    </source>
</reference>